<dbReference type="OrthoDB" id="9995210at2759"/>
<dbReference type="STRING" id="1754192.A0A1Y1WVP1"/>
<keyword evidence="2 3" id="KW-0040">ANK repeat</keyword>
<dbReference type="PROSITE" id="PS50088">
    <property type="entry name" value="ANK_REPEAT"/>
    <property type="match status" value="1"/>
</dbReference>
<sequence length="651" mass="76737">MWRIILINFTLYSLISYKKRIHYNVVIKMKYEDFEKKLISQLLKDKKKCIDLINDNEKIVVNHLKNTEKPLYIKGLVNKLNDIISENLKSFKLTEKVLRHELFDDVLTEFRKSDVLLKAIKKGNVDAVKWLITMNIDYFVHDENGAIALMYAAENSSFTFLIKEILKNNVDSVNIVDNNGNTALFYSKDEKSFSLLCEANPNFNHINKDGDTLLIKCCKRSNCPNFSNIINRVDDVDHANHRGKTALMYLVENSKYTELQQLCKRKPNFNYKNSNNESAVSILIRKFKEIYDDQQYPSYSYLKNHVFTMYNLVLENCNFNIPIDKDGNTPIMFFIMNGDYFATTLLLEKYKNLNLKVKNEYGINASYLYFTIDPKELVLRKEFINHPSFDCDFVDNDHNTMIMHFLVREKVDEEFHDILERKKIKTNEVNHHNENALIMATKLGLLCKCECLVETNYLNQQDNLGNTALHYAIKLKDREAINLLMYYKADPTIKNYQGQSPLDLANEINEETINEILKNPILPEKMKENLKKEEKPSLFFNKKNKKSTEEKLDKKLGNYVMEYQIKNYKQEYEYLIKNKKRTYPLIHFNDIMLSYFVGSYIDIYATNAPKKLQSERANELFERDRYELNIFDNFDSIKALIINNNNNNNNE</sequence>
<reference evidence="4 5" key="1">
    <citation type="submission" date="2016-08" db="EMBL/GenBank/DDBJ databases">
        <title>A Parts List for Fungal Cellulosomes Revealed by Comparative Genomics.</title>
        <authorList>
            <consortium name="DOE Joint Genome Institute"/>
            <person name="Haitjema C.H."/>
            <person name="Gilmore S.P."/>
            <person name="Henske J.K."/>
            <person name="Solomon K.V."/>
            <person name="De Groot R."/>
            <person name="Kuo A."/>
            <person name="Mondo S.J."/>
            <person name="Salamov A.A."/>
            <person name="Labutti K."/>
            <person name="Zhao Z."/>
            <person name="Chiniquy J."/>
            <person name="Barry K."/>
            <person name="Brewer H.M."/>
            <person name="Purvine S.O."/>
            <person name="Wright A.T."/>
            <person name="Boxma B."/>
            <person name="Van Alen T."/>
            <person name="Hackstein J.H."/>
            <person name="Baker S.E."/>
            <person name="Grigoriev I.V."/>
            <person name="O'Malley M.A."/>
        </authorList>
    </citation>
    <scope>NUCLEOTIDE SEQUENCE [LARGE SCALE GENOMIC DNA]</scope>
    <source>
        <strain evidence="4 5">S4</strain>
    </source>
</reference>
<evidence type="ECO:0000256" key="1">
    <source>
        <dbReference type="ARBA" id="ARBA00022737"/>
    </source>
</evidence>
<keyword evidence="5" id="KW-1185">Reference proteome</keyword>
<dbReference type="SMART" id="SM00248">
    <property type="entry name" value="ANK"/>
    <property type="match status" value="7"/>
</dbReference>
<dbReference type="PANTHER" id="PTHR24198:SF165">
    <property type="entry name" value="ANKYRIN REPEAT-CONTAINING PROTEIN-RELATED"/>
    <property type="match status" value="1"/>
</dbReference>
<proteinExistence type="predicted"/>
<evidence type="ECO:0000313" key="5">
    <source>
        <dbReference type="Proteomes" id="UP000193944"/>
    </source>
</evidence>
<evidence type="ECO:0000256" key="3">
    <source>
        <dbReference type="PROSITE-ProRule" id="PRU00023"/>
    </source>
</evidence>
<gene>
    <name evidence="4" type="ORF">BCR32DRAFT_248064</name>
</gene>
<evidence type="ECO:0000313" key="4">
    <source>
        <dbReference type="EMBL" id="ORX77266.1"/>
    </source>
</evidence>
<dbReference type="Proteomes" id="UP000193944">
    <property type="component" value="Unassembled WGS sequence"/>
</dbReference>
<accession>A0A1Y1WVP1</accession>
<dbReference type="PANTHER" id="PTHR24198">
    <property type="entry name" value="ANKYRIN REPEAT AND PROTEIN KINASE DOMAIN-CONTAINING PROTEIN"/>
    <property type="match status" value="1"/>
</dbReference>
<reference evidence="4 5" key="2">
    <citation type="submission" date="2016-08" db="EMBL/GenBank/DDBJ databases">
        <title>Pervasive Adenine N6-methylation of Active Genes in Fungi.</title>
        <authorList>
            <consortium name="DOE Joint Genome Institute"/>
            <person name="Mondo S.J."/>
            <person name="Dannebaum R.O."/>
            <person name="Kuo R.C."/>
            <person name="Labutti K."/>
            <person name="Haridas S."/>
            <person name="Kuo A."/>
            <person name="Salamov A."/>
            <person name="Ahrendt S.R."/>
            <person name="Lipzen A."/>
            <person name="Sullivan W."/>
            <person name="Andreopoulos W.B."/>
            <person name="Clum A."/>
            <person name="Lindquist E."/>
            <person name="Daum C."/>
            <person name="Ramamoorthy G.K."/>
            <person name="Gryganskyi A."/>
            <person name="Culley D."/>
            <person name="Magnuson J.K."/>
            <person name="James T.Y."/>
            <person name="O'Malley M.A."/>
            <person name="Stajich J.E."/>
            <person name="Spatafora J.W."/>
            <person name="Visel A."/>
            <person name="Grigoriev I.V."/>
        </authorList>
    </citation>
    <scope>NUCLEOTIDE SEQUENCE [LARGE SCALE GENOMIC DNA]</scope>
    <source>
        <strain evidence="4 5">S4</strain>
    </source>
</reference>
<evidence type="ECO:0000256" key="2">
    <source>
        <dbReference type="ARBA" id="ARBA00023043"/>
    </source>
</evidence>
<protein>
    <submittedName>
        <fullName evidence="4">Ankyrin</fullName>
    </submittedName>
</protein>
<dbReference type="InterPro" id="IPR036770">
    <property type="entry name" value="Ankyrin_rpt-contain_sf"/>
</dbReference>
<dbReference type="Pfam" id="PF12796">
    <property type="entry name" value="Ank_2"/>
    <property type="match status" value="2"/>
</dbReference>
<dbReference type="EMBL" id="MCFG01000256">
    <property type="protein sequence ID" value="ORX77266.1"/>
    <property type="molecule type" value="Genomic_DNA"/>
</dbReference>
<keyword evidence="1" id="KW-0677">Repeat</keyword>
<dbReference type="SUPFAM" id="SSF48403">
    <property type="entry name" value="Ankyrin repeat"/>
    <property type="match status" value="1"/>
</dbReference>
<dbReference type="PROSITE" id="PS50297">
    <property type="entry name" value="ANK_REP_REGION"/>
    <property type="match status" value="1"/>
</dbReference>
<comment type="caution">
    <text evidence="4">The sequence shown here is derived from an EMBL/GenBank/DDBJ whole genome shotgun (WGS) entry which is preliminary data.</text>
</comment>
<dbReference type="Gene3D" id="1.25.40.20">
    <property type="entry name" value="Ankyrin repeat-containing domain"/>
    <property type="match status" value="2"/>
</dbReference>
<organism evidence="4 5">
    <name type="scientific">Anaeromyces robustus</name>
    <dbReference type="NCBI Taxonomy" id="1754192"/>
    <lineage>
        <taxon>Eukaryota</taxon>
        <taxon>Fungi</taxon>
        <taxon>Fungi incertae sedis</taxon>
        <taxon>Chytridiomycota</taxon>
        <taxon>Chytridiomycota incertae sedis</taxon>
        <taxon>Neocallimastigomycetes</taxon>
        <taxon>Neocallimastigales</taxon>
        <taxon>Neocallimastigaceae</taxon>
        <taxon>Anaeromyces</taxon>
    </lineage>
</organism>
<name>A0A1Y1WVP1_9FUNG</name>
<dbReference type="InterPro" id="IPR002110">
    <property type="entry name" value="Ankyrin_rpt"/>
</dbReference>
<dbReference type="AlphaFoldDB" id="A0A1Y1WVP1"/>
<feature type="repeat" description="ANK" evidence="3">
    <location>
        <begin position="464"/>
        <end position="496"/>
    </location>
</feature>